<organism evidence="2 3">
    <name type="scientific">Heterorhabditis bacteriophora</name>
    <name type="common">Entomopathogenic nematode worm</name>
    <dbReference type="NCBI Taxonomy" id="37862"/>
    <lineage>
        <taxon>Eukaryota</taxon>
        <taxon>Metazoa</taxon>
        <taxon>Ecdysozoa</taxon>
        <taxon>Nematoda</taxon>
        <taxon>Chromadorea</taxon>
        <taxon>Rhabditida</taxon>
        <taxon>Rhabditina</taxon>
        <taxon>Rhabditomorpha</taxon>
        <taxon>Strongyloidea</taxon>
        <taxon>Heterorhabditidae</taxon>
        <taxon>Heterorhabditis</taxon>
    </lineage>
</organism>
<evidence type="ECO:0000256" key="1">
    <source>
        <dbReference type="SAM" id="Phobius"/>
    </source>
</evidence>
<keyword evidence="1" id="KW-0812">Transmembrane</keyword>
<dbReference type="Gene3D" id="3.40.5.90">
    <property type="entry name" value="CDGSH iron-sulfur domain, mitoNEET-type"/>
    <property type="match status" value="1"/>
</dbReference>
<keyword evidence="1" id="KW-1133">Transmembrane helix</keyword>
<dbReference type="WBParaSite" id="Hba_14588">
    <property type="protein sequence ID" value="Hba_14588"/>
    <property type="gene ID" value="Hba_14588"/>
</dbReference>
<evidence type="ECO:0000313" key="3">
    <source>
        <dbReference type="WBParaSite" id="Hba_14588"/>
    </source>
</evidence>
<dbReference type="Proteomes" id="UP000095283">
    <property type="component" value="Unplaced"/>
</dbReference>
<sequence length="106" mass="12067">MGIETNISLTERSEMLLKTAKFGSSLPFVASIRNRAKGVIVNNPSADFLPYKGIVADRKSVKVSLEAGKSYAWCSCGHSNKQVFYAWIYEYYFITCKYFIIIFILF</sequence>
<proteinExistence type="predicted"/>
<feature type="transmembrane region" description="Helical" evidence="1">
    <location>
        <begin position="84"/>
        <end position="105"/>
    </location>
</feature>
<accession>A0A1I7XAQ1</accession>
<name>A0A1I7XAQ1_HETBA</name>
<keyword evidence="2" id="KW-1185">Reference proteome</keyword>
<evidence type="ECO:0000313" key="2">
    <source>
        <dbReference type="Proteomes" id="UP000095283"/>
    </source>
</evidence>
<dbReference type="AlphaFoldDB" id="A0A1I7XAQ1"/>
<keyword evidence="1" id="KW-0472">Membrane</keyword>
<dbReference type="InterPro" id="IPR042216">
    <property type="entry name" value="MitoNEET_CISD"/>
</dbReference>
<protein>
    <submittedName>
        <fullName evidence="3">tRNA-synt_2c domain-containing protein</fullName>
    </submittedName>
</protein>
<reference evidence="3" key="1">
    <citation type="submission" date="2016-11" db="UniProtKB">
        <authorList>
            <consortium name="WormBaseParasite"/>
        </authorList>
    </citation>
    <scope>IDENTIFICATION</scope>
</reference>